<dbReference type="eggNOG" id="COG5512">
    <property type="taxonomic scope" value="Bacteria"/>
</dbReference>
<dbReference type="PANTHER" id="PTHR36456">
    <property type="entry name" value="UPF0232 PROTEIN SCO3875"/>
    <property type="match status" value="1"/>
</dbReference>
<dbReference type="AlphaFoldDB" id="D5EC72"/>
<dbReference type="PANTHER" id="PTHR36456:SF1">
    <property type="entry name" value="UPF0232 PROTEIN SCO3875"/>
    <property type="match status" value="1"/>
</dbReference>
<dbReference type="HOGENOM" id="CLU_1674258_0_0_0"/>
<dbReference type="STRING" id="572547.Amico_0005"/>
<evidence type="ECO:0000313" key="2">
    <source>
        <dbReference type="Proteomes" id="UP000002366"/>
    </source>
</evidence>
<reference evidence="1 2" key="1">
    <citation type="journal article" date="2010" name="Stand. Genomic Sci.">
        <title>Complete genome sequence of Aminobacterium colombiense type strain (ALA-1).</title>
        <authorList>
            <person name="Chertkov O."/>
            <person name="Sikorski J."/>
            <person name="Brambilla E."/>
            <person name="Lapidus A."/>
            <person name="Copeland A."/>
            <person name="Glavina Del Rio T."/>
            <person name="Nolan M."/>
            <person name="Lucas S."/>
            <person name="Tice H."/>
            <person name="Cheng J.F."/>
            <person name="Han C."/>
            <person name="Detter J.C."/>
            <person name="Bruce D."/>
            <person name="Tapia R."/>
            <person name="Goodwin L."/>
            <person name="Pitluck S."/>
            <person name="Liolios K."/>
            <person name="Ivanova N."/>
            <person name="Mavromatis K."/>
            <person name="Ovchinnikova G."/>
            <person name="Pati A."/>
            <person name="Chen A."/>
            <person name="Palaniappan K."/>
            <person name="Land M."/>
            <person name="Hauser L."/>
            <person name="Chang Y.J."/>
            <person name="Jeffries C.D."/>
            <person name="Spring S."/>
            <person name="Rohde M."/>
            <person name="Goker M."/>
            <person name="Bristow J."/>
            <person name="Eisen J.A."/>
            <person name="Markowitz V."/>
            <person name="Hugenholtz P."/>
            <person name="Kyrpides N.C."/>
            <person name="Klenk H.P."/>
        </authorList>
    </citation>
    <scope>NUCLEOTIDE SEQUENCE [LARGE SCALE GENOMIC DNA]</scope>
    <source>
        <strain evidence="2">DSM 12261 / ALA-1</strain>
    </source>
</reference>
<gene>
    <name evidence="1" type="ordered locus">Amico_0005</name>
</gene>
<dbReference type="KEGG" id="aco:Amico_0005"/>
<sequence>MALRHRHEASSVETLLESIFSSNGKKHILLSHVAQHWQKIVGNVLSKRSQPFAIEGTLLCIRAESPAAAQRLSMMGATIAQKVSKEWDLPVSGVKVVIGKIFPRRIPKIIGKKQVLITPRADDISKNLERLRDRIDDPDIAISLATLMATWNRRFGK</sequence>
<protein>
    <recommendedName>
        <fullName evidence="3">DUF721 domain-containing protein</fullName>
    </recommendedName>
</protein>
<name>D5EC72_AMICL</name>
<dbReference type="InterPro" id="IPR007922">
    <property type="entry name" value="DciA-like"/>
</dbReference>
<dbReference type="Pfam" id="PF05258">
    <property type="entry name" value="DciA"/>
    <property type="match status" value="1"/>
</dbReference>
<evidence type="ECO:0008006" key="3">
    <source>
        <dbReference type="Google" id="ProtNLM"/>
    </source>
</evidence>
<organism evidence="1 2">
    <name type="scientific">Aminobacterium colombiense (strain DSM 12261 / ALA-1)</name>
    <dbReference type="NCBI Taxonomy" id="572547"/>
    <lineage>
        <taxon>Bacteria</taxon>
        <taxon>Thermotogati</taxon>
        <taxon>Synergistota</taxon>
        <taxon>Synergistia</taxon>
        <taxon>Synergistales</taxon>
        <taxon>Aminobacteriaceae</taxon>
        <taxon>Aminobacterium</taxon>
    </lineage>
</organism>
<keyword evidence="2" id="KW-1185">Reference proteome</keyword>
<proteinExistence type="predicted"/>
<dbReference type="EMBL" id="CP001997">
    <property type="protein sequence ID" value="ADE56154.1"/>
    <property type="molecule type" value="Genomic_DNA"/>
</dbReference>
<dbReference type="Proteomes" id="UP000002366">
    <property type="component" value="Chromosome"/>
</dbReference>
<accession>D5EC72</accession>
<evidence type="ECO:0000313" key="1">
    <source>
        <dbReference type="EMBL" id="ADE56154.1"/>
    </source>
</evidence>
<dbReference type="RefSeq" id="WP_013047420.1">
    <property type="nucleotide sequence ID" value="NC_014011.1"/>
</dbReference>